<evidence type="ECO:0000313" key="2">
    <source>
        <dbReference type="Proteomes" id="UP000516057"/>
    </source>
</evidence>
<keyword evidence="2" id="KW-1185">Reference proteome</keyword>
<dbReference type="AlphaFoldDB" id="A0A7H0HK89"/>
<dbReference type="Proteomes" id="UP000516057">
    <property type="component" value="Chromosome"/>
</dbReference>
<evidence type="ECO:0000313" key="1">
    <source>
        <dbReference type="EMBL" id="QNP60955.1"/>
    </source>
</evidence>
<proteinExistence type="predicted"/>
<dbReference type="EMBL" id="CP060790">
    <property type="protein sequence ID" value="QNP60955.1"/>
    <property type="molecule type" value="Genomic_DNA"/>
</dbReference>
<organism evidence="1 2">
    <name type="scientific">Paenacidovorax monticola</name>
    <dbReference type="NCBI Taxonomy" id="1926868"/>
    <lineage>
        <taxon>Bacteria</taxon>
        <taxon>Pseudomonadati</taxon>
        <taxon>Pseudomonadota</taxon>
        <taxon>Betaproteobacteria</taxon>
        <taxon>Burkholderiales</taxon>
        <taxon>Comamonadaceae</taxon>
        <taxon>Paenacidovorax</taxon>
    </lineage>
</organism>
<reference evidence="1 2" key="1">
    <citation type="submission" date="2020-08" db="EMBL/GenBank/DDBJ databases">
        <title>Genome sequence of Acidovorax monticola KACC 19171T.</title>
        <authorList>
            <person name="Hyun D.-W."/>
            <person name="Bae J.-W."/>
        </authorList>
    </citation>
    <scope>NUCLEOTIDE SEQUENCE [LARGE SCALE GENOMIC DNA]</scope>
    <source>
        <strain evidence="1 2">KACC 19171</strain>
    </source>
</reference>
<name>A0A7H0HK89_9BURK</name>
<protein>
    <submittedName>
        <fullName evidence="1">Uncharacterized protein</fullName>
    </submittedName>
</protein>
<gene>
    <name evidence="1" type="ORF">H9L24_09510</name>
</gene>
<accession>A0A7H0HK89</accession>
<sequence length="51" mass="5383">MEFLHITPALLLNSVAAGHIHTNTVPDIAVLAQHLLTIAVTLSLDDGTLNP</sequence>
<dbReference type="KEGG" id="amon:H9L24_09510"/>
<dbReference type="RefSeq" id="WP_187737934.1">
    <property type="nucleotide sequence ID" value="NZ_CP060790.1"/>
</dbReference>